<sequence length="76" mass="9162">MSLKTKAFLFQLISFAVFFIPFRFLFDYYTTLERFWPPFFAFMVTLILAPKFQVAKTKDGEQLFMKWIFLKGVRSI</sequence>
<evidence type="ECO:0000256" key="1">
    <source>
        <dbReference type="SAM" id="Phobius"/>
    </source>
</evidence>
<organism evidence="2 3">
    <name type="scientific">Flavobacterium piscinae</name>
    <dbReference type="NCBI Taxonomy" id="2506424"/>
    <lineage>
        <taxon>Bacteria</taxon>
        <taxon>Pseudomonadati</taxon>
        <taxon>Bacteroidota</taxon>
        <taxon>Flavobacteriia</taxon>
        <taxon>Flavobacteriales</taxon>
        <taxon>Flavobacteriaceae</taxon>
        <taxon>Flavobacterium</taxon>
    </lineage>
</organism>
<evidence type="ECO:0000313" key="2">
    <source>
        <dbReference type="EMBL" id="RXR30644.1"/>
    </source>
</evidence>
<keyword evidence="1" id="KW-1133">Transmembrane helix</keyword>
<comment type="caution">
    <text evidence="2">The sequence shown here is derived from an EMBL/GenBank/DDBJ whole genome shotgun (WGS) entry which is preliminary data.</text>
</comment>
<keyword evidence="1" id="KW-0812">Transmembrane</keyword>
<dbReference type="OrthoDB" id="1179771at2"/>
<feature type="transmembrane region" description="Helical" evidence="1">
    <location>
        <begin position="35"/>
        <end position="54"/>
    </location>
</feature>
<dbReference type="EMBL" id="SBKQ01000011">
    <property type="protein sequence ID" value="RXR30644.1"/>
    <property type="molecule type" value="Genomic_DNA"/>
</dbReference>
<protein>
    <submittedName>
        <fullName evidence="2">Uncharacterized protein</fullName>
    </submittedName>
</protein>
<proteinExistence type="predicted"/>
<keyword evidence="1" id="KW-0472">Membrane</keyword>
<evidence type="ECO:0000313" key="3">
    <source>
        <dbReference type="Proteomes" id="UP000289734"/>
    </source>
</evidence>
<dbReference type="AlphaFoldDB" id="A0A4Q1KP62"/>
<keyword evidence="3" id="KW-1185">Reference proteome</keyword>
<dbReference type="Proteomes" id="UP000289734">
    <property type="component" value="Unassembled WGS sequence"/>
</dbReference>
<name>A0A4Q1KP62_9FLAO</name>
<feature type="transmembrane region" description="Helical" evidence="1">
    <location>
        <begin position="7"/>
        <end position="29"/>
    </location>
</feature>
<gene>
    <name evidence="2" type="ORF">EQG68_11335</name>
</gene>
<reference evidence="3" key="1">
    <citation type="submission" date="2019-01" db="EMBL/GenBank/DDBJ databases">
        <title>Cytophagaceae bacterium strain CAR-16.</title>
        <authorList>
            <person name="Chen W.-M."/>
        </authorList>
    </citation>
    <scope>NUCLEOTIDE SEQUENCE [LARGE SCALE GENOMIC DNA]</scope>
    <source>
        <strain evidence="3">ICH-30</strain>
    </source>
</reference>
<dbReference type="RefSeq" id="WP_129464998.1">
    <property type="nucleotide sequence ID" value="NZ_JACSXZ010000002.1"/>
</dbReference>
<accession>A0A4Q1KP62</accession>